<evidence type="ECO:0000313" key="8">
    <source>
        <dbReference type="EMBL" id="SQD80055.1"/>
    </source>
</evidence>
<keyword evidence="6" id="KW-0963">Cytoplasm</keyword>
<dbReference type="NCBIfam" id="TIGR01852">
    <property type="entry name" value="lipid_A_lpxA"/>
    <property type="match status" value="1"/>
</dbReference>
<evidence type="ECO:0000256" key="2">
    <source>
        <dbReference type="ARBA" id="ARBA00022556"/>
    </source>
</evidence>
<keyword evidence="2 6" id="KW-0441">Lipid A biosynthesis</keyword>
<name>A0A330M0X6_9GAMM</name>
<comment type="similarity">
    <text evidence="6">Belongs to the transferase hexapeptide repeat family. LpxA subfamily.</text>
</comment>
<proteinExistence type="inferred from homology"/>
<feature type="domain" description="UDP N-acetylglucosamine O-acyltransferase C-terminal" evidence="7">
    <location>
        <begin position="182"/>
        <end position="263"/>
    </location>
</feature>
<dbReference type="CDD" id="cd03351">
    <property type="entry name" value="LbH_UDP-GlcNAc_AT"/>
    <property type="match status" value="1"/>
</dbReference>
<evidence type="ECO:0000256" key="1">
    <source>
        <dbReference type="ARBA" id="ARBA00022516"/>
    </source>
</evidence>
<dbReference type="InterPro" id="IPR001451">
    <property type="entry name" value="Hexapep"/>
</dbReference>
<comment type="function">
    <text evidence="6">Involved in the biosynthesis of lipid A, a phosphorylated glycolipid that anchors the lipopolysaccharide to the outer membrane of the cell.</text>
</comment>
<dbReference type="GO" id="GO:0005737">
    <property type="term" value="C:cytoplasm"/>
    <property type="evidence" value="ECO:0007669"/>
    <property type="project" value="UniProtKB-SubCell"/>
</dbReference>
<dbReference type="PANTHER" id="PTHR43480:SF1">
    <property type="entry name" value="ACYL-[ACYL-CARRIER-PROTEIN]--UDP-N-ACETYLGLUCOSAMINE O-ACYLTRANSFERASE, MITOCHONDRIAL-RELATED"/>
    <property type="match status" value="1"/>
</dbReference>
<dbReference type="UniPathway" id="UPA00359">
    <property type="reaction ID" value="UER00477"/>
</dbReference>
<dbReference type="EC" id="2.3.1.129" evidence="6"/>
<accession>A0A330M0X6</accession>
<evidence type="ECO:0000313" key="9">
    <source>
        <dbReference type="Proteomes" id="UP000250163"/>
    </source>
</evidence>
<dbReference type="GO" id="GO:0009245">
    <property type="term" value="P:lipid A biosynthetic process"/>
    <property type="evidence" value="ECO:0007669"/>
    <property type="project" value="UniProtKB-UniRule"/>
</dbReference>
<sequence>MRKARGEIVIHETAIVHDSAKIGNNVKIGPWTTIGENVEIGDDCVIASHVVINGPCKIGNGNRFFQFGSIGEECQDLKYAGENTRLEIGDNNVFREGVTIHRGTVQDQGLTKIGSNSLFMVNAHVAHDVIIGDNCIFANNATLAGHVHIGDFVIFGGHAAIHQFGKVGSHAFIAGGSVIIKDIPPYVMASGHHAKPFGINSEGLKRRGFDAEAIKAVKRAYRVLFRQGNTVTEALVALEASANEQPSVALFTAFLKTSERGIIR</sequence>
<dbReference type="InterPro" id="IPR010137">
    <property type="entry name" value="Lipid_A_LpxA"/>
</dbReference>
<comment type="pathway">
    <text evidence="6">Glycolipid biosynthesis; lipid IV(A) biosynthesis; lipid IV(A) from (3R)-3-hydroxytetradecanoyl-[acyl-carrier-protein] and UDP-N-acetyl-alpha-D-glucosamine: step 1/6.</text>
</comment>
<evidence type="ECO:0000259" key="7">
    <source>
        <dbReference type="Pfam" id="PF13720"/>
    </source>
</evidence>
<reference evidence="9" key="1">
    <citation type="submission" date="2018-05" db="EMBL/GenBank/DDBJ databases">
        <authorList>
            <person name="Cea G.-C."/>
            <person name="William W."/>
        </authorList>
    </citation>
    <scope>NUCLEOTIDE SEQUENCE [LARGE SCALE GENOMIC DNA]</scope>
    <source>
        <strain evidence="9">DB21MT 5</strain>
    </source>
</reference>
<keyword evidence="4 6" id="KW-0443">Lipid metabolism</keyword>
<comment type="subunit">
    <text evidence="6">Homotrimer.</text>
</comment>
<dbReference type="Proteomes" id="UP000250163">
    <property type="component" value="Chromosome MORIYA"/>
</dbReference>
<dbReference type="Gene3D" id="2.160.10.10">
    <property type="entry name" value="Hexapeptide repeat proteins"/>
    <property type="match status" value="1"/>
</dbReference>
<evidence type="ECO:0000256" key="4">
    <source>
        <dbReference type="ARBA" id="ARBA00023098"/>
    </source>
</evidence>
<dbReference type="AlphaFoldDB" id="A0A330M0X6"/>
<dbReference type="Gene3D" id="1.20.1180.10">
    <property type="entry name" value="Udp N-acetylglucosamine O-acyltransferase, C-terminal domain"/>
    <property type="match status" value="1"/>
</dbReference>
<dbReference type="InterPro" id="IPR029098">
    <property type="entry name" value="Acetyltransf_C"/>
</dbReference>
<evidence type="ECO:0000256" key="5">
    <source>
        <dbReference type="ARBA" id="ARBA00023315"/>
    </source>
</evidence>
<evidence type="ECO:0000256" key="3">
    <source>
        <dbReference type="ARBA" id="ARBA00022679"/>
    </source>
</evidence>
<keyword evidence="1 6" id="KW-0444">Lipid biosynthesis</keyword>
<gene>
    <name evidence="6 8" type="primary">lpxA</name>
    <name evidence="8" type="ORF">MORIYA_3602</name>
</gene>
<dbReference type="Pfam" id="PF00132">
    <property type="entry name" value="Hexapep"/>
    <property type="match status" value="2"/>
</dbReference>
<dbReference type="PIRSF" id="PIRSF000456">
    <property type="entry name" value="UDP-GlcNAc_acltr"/>
    <property type="match status" value="1"/>
</dbReference>
<dbReference type="EMBL" id="LS483250">
    <property type="protein sequence ID" value="SQD80055.1"/>
    <property type="molecule type" value="Genomic_DNA"/>
</dbReference>
<dbReference type="InterPro" id="IPR011004">
    <property type="entry name" value="Trimer_LpxA-like_sf"/>
</dbReference>
<dbReference type="Pfam" id="PF13720">
    <property type="entry name" value="Acetyltransf_11"/>
    <property type="match status" value="1"/>
</dbReference>
<keyword evidence="6" id="KW-0677">Repeat</keyword>
<comment type="catalytic activity">
    <reaction evidence="6">
        <text>a (3R)-hydroxyacyl-[ACP] + UDP-N-acetyl-alpha-D-glucosamine = a UDP-3-O-[(3R)-3-hydroxyacyl]-N-acetyl-alpha-D-glucosamine + holo-[ACP]</text>
        <dbReference type="Rhea" id="RHEA:67812"/>
        <dbReference type="Rhea" id="RHEA-COMP:9685"/>
        <dbReference type="Rhea" id="RHEA-COMP:9945"/>
        <dbReference type="ChEBI" id="CHEBI:57705"/>
        <dbReference type="ChEBI" id="CHEBI:64479"/>
        <dbReference type="ChEBI" id="CHEBI:78827"/>
        <dbReference type="ChEBI" id="CHEBI:173225"/>
        <dbReference type="EC" id="2.3.1.129"/>
    </reaction>
</comment>
<dbReference type="PANTHER" id="PTHR43480">
    <property type="entry name" value="ACYL-[ACYL-CARRIER-PROTEIN]--UDP-N-ACETYLGLUCOSAMINE O-ACYLTRANSFERASE"/>
    <property type="match status" value="1"/>
</dbReference>
<evidence type="ECO:0000256" key="6">
    <source>
        <dbReference type="HAMAP-Rule" id="MF_00387"/>
    </source>
</evidence>
<dbReference type="InterPro" id="IPR037157">
    <property type="entry name" value="Acetyltransf_C_sf"/>
</dbReference>
<keyword evidence="5 6" id="KW-0012">Acyltransferase</keyword>
<dbReference type="NCBIfam" id="NF003657">
    <property type="entry name" value="PRK05289.1"/>
    <property type="match status" value="1"/>
</dbReference>
<dbReference type="KEGG" id="mya:MORIYA_3602"/>
<dbReference type="GO" id="GO:0008780">
    <property type="term" value="F:acyl-[acyl-carrier-protein]-UDP-N-acetylglucosamine O-acyltransferase activity"/>
    <property type="evidence" value="ECO:0007669"/>
    <property type="project" value="UniProtKB-UniRule"/>
</dbReference>
<organism evidence="8 9">
    <name type="scientific">Moritella yayanosii</name>
    <dbReference type="NCBI Taxonomy" id="69539"/>
    <lineage>
        <taxon>Bacteria</taxon>
        <taxon>Pseudomonadati</taxon>
        <taxon>Pseudomonadota</taxon>
        <taxon>Gammaproteobacteria</taxon>
        <taxon>Alteromonadales</taxon>
        <taxon>Moritellaceae</taxon>
        <taxon>Moritella</taxon>
    </lineage>
</organism>
<protein>
    <recommendedName>
        <fullName evidence="6">Acyl-[acyl-carrier-protein]--UDP-N-acetylglucosamine O-acyltransferase</fullName>
        <shortName evidence="6">UDP-N-acetylglucosamine acyltransferase</shortName>
        <ecNumber evidence="6">2.3.1.129</ecNumber>
    </recommendedName>
</protein>
<comment type="subcellular location">
    <subcellularLocation>
        <location evidence="6">Cytoplasm</location>
    </subcellularLocation>
</comment>
<dbReference type="GO" id="GO:0016020">
    <property type="term" value="C:membrane"/>
    <property type="evidence" value="ECO:0007669"/>
    <property type="project" value="GOC"/>
</dbReference>
<keyword evidence="3 6" id="KW-0808">Transferase</keyword>
<keyword evidence="9" id="KW-1185">Reference proteome</keyword>
<dbReference type="SUPFAM" id="SSF51161">
    <property type="entry name" value="Trimeric LpxA-like enzymes"/>
    <property type="match status" value="1"/>
</dbReference>
<dbReference type="HAMAP" id="MF_00387">
    <property type="entry name" value="LpxA"/>
    <property type="match status" value="1"/>
</dbReference>